<sequence length="30" mass="3450">MVARYFLLARSQDHLIGLLVFLQALECSIE</sequence>
<reference evidence="1 2" key="1">
    <citation type="submission" date="2020-07" db="EMBL/GenBank/DDBJ databases">
        <title>Spirosoma foliorum sp. nov., isolated from the leaves on the Nejang mountain Korea, Republic of.</title>
        <authorList>
            <person name="Ho H."/>
            <person name="Lee Y.-J."/>
            <person name="Nurcahyanto D.-A."/>
            <person name="Kim S.-G."/>
        </authorList>
    </citation>
    <scope>NUCLEOTIDE SEQUENCE [LARGE SCALE GENOMIC DNA]</scope>
    <source>
        <strain evidence="1 2">PL0136</strain>
    </source>
</reference>
<protein>
    <submittedName>
        <fullName evidence="1">DUF2933 domain-containing protein</fullName>
    </submittedName>
</protein>
<dbReference type="Proteomes" id="UP000515369">
    <property type="component" value="Chromosome"/>
</dbReference>
<organism evidence="1 2">
    <name type="scientific">Spirosoma foliorum</name>
    <dbReference type="NCBI Taxonomy" id="2710596"/>
    <lineage>
        <taxon>Bacteria</taxon>
        <taxon>Pseudomonadati</taxon>
        <taxon>Bacteroidota</taxon>
        <taxon>Cytophagia</taxon>
        <taxon>Cytophagales</taxon>
        <taxon>Cytophagaceae</taxon>
        <taxon>Spirosoma</taxon>
    </lineage>
</organism>
<gene>
    <name evidence="1" type="ORF">H3H32_35740</name>
</gene>
<accession>A0A7G5GWC1</accession>
<evidence type="ECO:0000313" key="1">
    <source>
        <dbReference type="EMBL" id="QMW03163.1"/>
    </source>
</evidence>
<dbReference type="EMBL" id="CP059732">
    <property type="protein sequence ID" value="QMW03163.1"/>
    <property type="molecule type" value="Genomic_DNA"/>
</dbReference>
<dbReference type="AlphaFoldDB" id="A0A7G5GWC1"/>
<keyword evidence="2" id="KW-1185">Reference proteome</keyword>
<name>A0A7G5GWC1_9BACT</name>
<evidence type="ECO:0000313" key="2">
    <source>
        <dbReference type="Proteomes" id="UP000515369"/>
    </source>
</evidence>
<proteinExistence type="predicted"/>
<dbReference type="KEGG" id="sfol:H3H32_35740"/>
<dbReference type="InterPro" id="IPR021682">
    <property type="entry name" value="DUF2933"/>
</dbReference>
<dbReference type="RefSeq" id="WP_182460450.1">
    <property type="nucleotide sequence ID" value="NZ_CP059732.1"/>
</dbReference>
<dbReference type="Pfam" id="PF11666">
    <property type="entry name" value="DUF2933"/>
    <property type="match status" value="1"/>
</dbReference>